<evidence type="ECO:0000256" key="1">
    <source>
        <dbReference type="SAM" id="MobiDB-lite"/>
    </source>
</evidence>
<feature type="domain" description="Poly(A) RNA polymerase mitochondrial-like central palm" evidence="2">
    <location>
        <begin position="48"/>
        <end position="183"/>
    </location>
</feature>
<feature type="compositionally biased region" description="Polar residues" evidence="1">
    <location>
        <begin position="428"/>
        <end position="437"/>
    </location>
</feature>
<dbReference type="CDD" id="cd05402">
    <property type="entry name" value="NT_PAP_TUTase"/>
    <property type="match status" value="1"/>
</dbReference>
<keyword evidence="4" id="KW-1185">Reference proteome</keyword>
<dbReference type="STRING" id="65489.A0A0D3EW70"/>
<evidence type="ECO:0000313" key="4">
    <source>
        <dbReference type="Proteomes" id="UP000026960"/>
    </source>
</evidence>
<dbReference type="AlphaFoldDB" id="A0A0D3EW70"/>
<organism evidence="3">
    <name type="scientific">Oryza barthii</name>
    <dbReference type="NCBI Taxonomy" id="65489"/>
    <lineage>
        <taxon>Eukaryota</taxon>
        <taxon>Viridiplantae</taxon>
        <taxon>Streptophyta</taxon>
        <taxon>Embryophyta</taxon>
        <taxon>Tracheophyta</taxon>
        <taxon>Spermatophyta</taxon>
        <taxon>Magnoliopsida</taxon>
        <taxon>Liliopsida</taxon>
        <taxon>Poales</taxon>
        <taxon>Poaceae</taxon>
        <taxon>BOP clade</taxon>
        <taxon>Oryzoideae</taxon>
        <taxon>Oryzeae</taxon>
        <taxon>Oryzinae</taxon>
        <taxon>Oryza</taxon>
    </lineage>
</organism>
<dbReference type="EnsemblPlants" id="OBART01G37130.1">
    <property type="protein sequence ID" value="OBART01G37130.1"/>
    <property type="gene ID" value="OBART01G37130"/>
</dbReference>
<dbReference type="Gramene" id="OBART01G37130.1">
    <property type="protein sequence ID" value="OBART01G37130.1"/>
    <property type="gene ID" value="OBART01G37130"/>
</dbReference>
<dbReference type="SUPFAM" id="SSF81631">
    <property type="entry name" value="PAP/OAS1 substrate-binding domain"/>
    <property type="match status" value="1"/>
</dbReference>
<dbReference type="eggNOG" id="KOG2277">
    <property type="taxonomic scope" value="Eukaryota"/>
</dbReference>
<reference evidence="3" key="2">
    <citation type="submission" date="2015-03" db="UniProtKB">
        <authorList>
            <consortium name="EnsemblPlants"/>
        </authorList>
    </citation>
    <scope>IDENTIFICATION</scope>
</reference>
<proteinExistence type="predicted"/>
<dbReference type="PANTHER" id="PTHR12271:SF123">
    <property type="entry name" value="PROTEIN HESO1"/>
    <property type="match status" value="1"/>
</dbReference>
<dbReference type="InterPro" id="IPR043519">
    <property type="entry name" value="NT_sf"/>
</dbReference>
<name>A0A0D3EW70_9ORYZ</name>
<accession>A0A0D3EW70</accession>
<feature type="region of interest" description="Disordered" evidence="1">
    <location>
        <begin position="415"/>
        <end position="437"/>
    </location>
</feature>
<sequence length="512" mass="58019">MVQAASTSSRFLRTTRLHGSSTSTTPAEPAASAMSIWRVPNYDVLEKCTEDILSLIKPVEGDRNKRIYAIQELADTIYSAGALRGASVKPFGSFVSQLYAKSGDLDVSVELFNALNLPISKRKKQDTLREVRRALQKRGIARHMEFIPNARVPVLQYVSNQYGISCDISISNYPGRIKSKIFYWINTLDDRFGDMVLLVKEWAKAQNINDPKNGTLNSYSLCLLVLFHFQTCEPAILPPLKEIYEGNIMEDISDKISLWEYGLPVMDRRAYYNEKHLDEVCSINIERFRRQNMGQRNQSSLSHLLASFFHKFFRIDALSDKVISTYTGRLERIQDNPRWMDKSYSLFVEDPFEKPDNAARAVGSFEFQDIVNAFSNASNKFVSDAHALTDRNGLLSLLCTPDVGSKLGGRASASRYTNTLPARGGSRSGQSPHGYTTNRQTAVHYQNNNHPQAYNTQRQTTVHHQNQNNQQVYAAGRQTGGQYQNTQRSKENTSYRHSNWRAATTWHEPVCG</sequence>
<dbReference type="Gene3D" id="3.30.460.10">
    <property type="entry name" value="Beta Polymerase, domain 2"/>
    <property type="match status" value="1"/>
</dbReference>
<reference evidence="3" key="1">
    <citation type="journal article" date="2009" name="Rice">
        <title>De Novo Next Generation Sequencing of Plant Genomes.</title>
        <authorList>
            <person name="Rounsley S."/>
            <person name="Marri P.R."/>
            <person name="Yu Y."/>
            <person name="He R."/>
            <person name="Sisneros N."/>
            <person name="Goicoechea J.L."/>
            <person name="Lee S.J."/>
            <person name="Angelova A."/>
            <person name="Kudrna D."/>
            <person name="Luo M."/>
            <person name="Affourtit J."/>
            <person name="Desany B."/>
            <person name="Knight J."/>
            <person name="Niazi F."/>
            <person name="Egholm M."/>
            <person name="Wing R.A."/>
        </authorList>
    </citation>
    <scope>NUCLEOTIDE SEQUENCE [LARGE SCALE GENOMIC DNA]</scope>
    <source>
        <strain evidence="3">cv. IRGC 105608</strain>
    </source>
</reference>
<evidence type="ECO:0000313" key="3">
    <source>
        <dbReference type="EnsemblPlants" id="OBART01G37130.1"/>
    </source>
</evidence>
<dbReference type="SUPFAM" id="SSF81301">
    <property type="entry name" value="Nucleotidyltransferase"/>
    <property type="match status" value="1"/>
</dbReference>
<evidence type="ECO:0000259" key="2">
    <source>
        <dbReference type="Pfam" id="PF22600"/>
    </source>
</evidence>
<dbReference type="GO" id="GO:0050265">
    <property type="term" value="F:RNA uridylyltransferase activity"/>
    <property type="evidence" value="ECO:0007669"/>
    <property type="project" value="TreeGrafter"/>
</dbReference>
<feature type="region of interest" description="Disordered" evidence="1">
    <location>
        <begin position="478"/>
        <end position="497"/>
    </location>
</feature>
<protein>
    <recommendedName>
        <fullName evidence="2">Poly(A) RNA polymerase mitochondrial-like central palm domain-containing protein</fullName>
    </recommendedName>
</protein>
<dbReference type="PANTHER" id="PTHR12271">
    <property type="entry name" value="POLY A POLYMERASE CID PAP -RELATED"/>
    <property type="match status" value="1"/>
</dbReference>
<dbReference type="InterPro" id="IPR054708">
    <property type="entry name" value="MTPAP-like_central"/>
</dbReference>
<dbReference type="Gene3D" id="1.10.1410.10">
    <property type="match status" value="1"/>
</dbReference>
<dbReference type="Pfam" id="PF22600">
    <property type="entry name" value="MTPAP-like_central"/>
    <property type="match status" value="1"/>
</dbReference>
<dbReference type="PaxDb" id="65489-OBART01G37130.1"/>
<dbReference type="Proteomes" id="UP000026960">
    <property type="component" value="Chromosome 1"/>
</dbReference>
<dbReference type="GO" id="GO:0031123">
    <property type="term" value="P:RNA 3'-end processing"/>
    <property type="evidence" value="ECO:0007669"/>
    <property type="project" value="TreeGrafter"/>
</dbReference>